<comment type="caution">
    <text evidence="2">The sequence shown here is derived from an EMBL/GenBank/DDBJ whole genome shotgun (WGS) entry which is preliminary data.</text>
</comment>
<evidence type="ECO:0000313" key="3">
    <source>
        <dbReference type="Proteomes" id="UP001596977"/>
    </source>
</evidence>
<evidence type="ECO:0000313" key="2">
    <source>
        <dbReference type="EMBL" id="MFD0947686.1"/>
    </source>
</evidence>
<protein>
    <submittedName>
        <fullName evidence="2">Uncharacterized protein</fullName>
    </submittedName>
</protein>
<feature type="region of interest" description="Disordered" evidence="1">
    <location>
        <begin position="92"/>
        <end position="118"/>
    </location>
</feature>
<dbReference type="Proteomes" id="UP001596977">
    <property type="component" value="Unassembled WGS sequence"/>
</dbReference>
<evidence type="ECO:0000256" key="1">
    <source>
        <dbReference type="SAM" id="MobiDB-lite"/>
    </source>
</evidence>
<dbReference type="RefSeq" id="WP_264945486.1">
    <property type="nucleotide sequence ID" value="NZ_JAPDRA010000008.1"/>
</dbReference>
<sequence>MALERTSNNFDIEAIRAAANAMEGSNAAMSQASAQPAVDAFASDVEEIIDDLRFNPSTNLSEEAAQILNSPLAARLDSGVLMNLRAAVSLQEEKQENGSGAFTRGETWNERREQTERERKEQARVADMADDAMSNQLSTVPDRYGLSQQNYAELNDDLKTRDGQERFMSFLRMMNPGMTDDQIRRRFEDAQIIAAVRSGQANDAQRRAYNGMSDERRDAGSDSLAQYEQMGGSRFTPVVATRVDAQAMNGSANSGIIDTAYGTRSDLLNSGVVTSGPQVTTNANPQITTNALATSRGSVSGQIDGQAAIAGAPSLRGQFGAALTATTPLDAPQLAASTVAPPAPAPAAIASSGFDV</sequence>
<organism evidence="2 3">
    <name type="scientific">Sphingomonas canadensis</name>
    <dbReference type="NCBI Taxonomy" id="1219257"/>
    <lineage>
        <taxon>Bacteria</taxon>
        <taxon>Pseudomonadati</taxon>
        <taxon>Pseudomonadota</taxon>
        <taxon>Alphaproteobacteria</taxon>
        <taxon>Sphingomonadales</taxon>
        <taxon>Sphingomonadaceae</taxon>
        <taxon>Sphingomonas</taxon>
    </lineage>
</organism>
<gene>
    <name evidence="2" type="ORF">ACFQ1E_15160</name>
</gene>
<accession>A0ABW3H850</accession>
<dbReference type="EMBL" id="JBHTJG010000008">
    <property type="protein sequence ID" value="MFD0947686.1"/>
    <property type="molecule type" value="Genomic_DNA"/>
</dbReference>
<reference evidence="3" key="1">
    <citation type="journal article" date="2019" name="Int. J. Syst. Evol. Microbiol.">
        <title>The Global Catalogue of Microorganisms (GCM) 10K type strain sequencing project: providing services to taxonomists for standard genome sequencing and annotation.</title>
        <authorList>
            <consortium name="The Broad Institute Genomics Platform"/>
            <consortium name="The Broad Institute Genome Sequencing Center for Infectious Disease"/>
            <person name="Wu L."/>
            <person name="Ma J."/>
        </authorList>
    </citation>
    <scope>NUCLEOTIDE SEQUENCE [LARGE SCALE GENOMIC DNA]</scope>
    <source>
        <strain evidence="3">CCUG 62982</strain>
    </source>
</reference>
<proteinExistence type="predicted"/>
<keyword evidence="3" id="KW-1185">Reference proteome</keyword>
<feature type="compositionally biased region" description="Basic and acidic residues" evidence="1">
    <location>
        <begin position="107"/>
        <end position="118"/>
    </location>
</feature>
<name>A0ABW3H850_9SPHN</name>